<proteinExistence type="inferred from homology"/>
<evidence type="ECO:0000313" key="9">
    <source>
        <dbReference type="EMBL" id="TCD69478.1"/>
    </source>
</evidence>
<keyword evidence="3" id="KW-0677">Repeat</keyword>
<evidence type="ECO:0000313" key="10">
    <source>
        <dbReference type="Proteomes" id="UP000292702"/>
    </source>
</evidence>
<dbReference type="InterPro" id="IPR051730">
    <property type="entry name" value="NASP-like"/>
</dbReference>
<dbReference type="STRING" id="92696.A0A4R0RYR8"/>
<dbReference type="Proteomes" id="UP000292702">
    <property type="component" value="Unassembled WGS sequence"/>
</dbReference>
<evidence type="ECO:0000256" key="2">
    <source>
        <dbReference type="ARBA" id="ARBA00008402"/>
    </source>
</evidence>
<feature type="compositionally biased region" description="Basic and acidic residues" evidence="7">
    <location>
        <begin position="389"/>
        <end position="411"/>
    </location>
</feature>
<feature type="region of interest" description="Disordered" evidence="7">
    <location>
        <begin position="78"/>
        <end position="105"/>
    </location>
</feature>
<keyword evidence="4 6" id="KW-0802">TPR repeat</keyword>
<reference evidence="9 10" key="1">
    <citation type="submission" date="2018-11" db="EMBL/GenBank/DDBJ databases">
        <title>Genome assembly of Steccherinum ochraceum LE-BIN_3174, the white-rot fungus of the Steccherinaceae family (The Residual Polyporoid clade, Polyporales, Basidiomycota).</title>
        <authorList>
            <person name="Fedorova T.V."/>
            <person name="Glazunova O.A."/>
            <person name="Landesman E.O."/>
            <person name="Moiseenko K.V."/>
            <person name="Psurtseva N.V."/>
            <person name="Savinova O.S."/>
            <person name="Shakhova N.V."/>
            <person name="Tyazhelova T.V."/>
            <person name="Vasina D.V."/>
        </authorList>
    </citation>
    <scope>NUCLEOTIDE SEQUENCE [LARGE SCALE GENOMIC DNA]</scope>
    <source>
        <strain evidence="9 10">LE-BIN_3174</strain>
    </source>
</reference>
<dbReference type="PANTHER" id="PTHR15081:SF1">
    <property type="entry name" value="NUCLEAR AUTOANTIGENIC SPERM PROTEIN"/>
    <property type="match status" value="1"/>
</dbReference>
<comment type="subcellular location">
    <subcellularLocation>
        <location evidence="1">Nucleus</location>
    </subcellularLocation>
</comment>
<evidence type="ECO:0000256" key="4">
    <source>
        <dbReference type="ARBA" id="ARBA00022803"/>
    </source>
</evidence>
<dbReference type="InterPro" id="IPR019544">
    <property type="entry name" value="Tetratricopeptide_SHNi-TPR_dom"/>
</dbReference>
<dbReference type="InterPro" id="IPR019734">
    <property type="entry name" value="TPR_rpt"/>
</dbReference>
<dbReference type="GO" id="GO:0042393">
    <property type="term" value="F:histone binding"/>
    <property type="evidence" value="ECO:0007669"/>
    <property type="project" value="TreeGrafter"/>
</dbReference>
<sequence>MSSSNNNSEPKITAEEAIELAKRAFVLKKYEQSVEHYATALELITEKDGEDASGLADLYFAYGKALLENAISQNSVLGKDQSNEAVPGSAPEEEASGSGAFLSFSGDADEDGTVDLFGQAQAAQEEEEEEEEREGDEEGGEDDGEPEDDFNAAWEVLEAARAKFEKEQDDSDEAKLKLAEVYITLGDVSLETEKFEQAIGDYSAGLKLKLELLPISSRQIAEAHYKLSIVLDLSSGRLSESITHAEQALESVEARLAELRNGVSGQMKVEAVQPNDAKGKGKAGPRILGEDAVQNMTKPQMEAEIKELTGLKEDLALKVEELKTVPNEPTESAPDMVAKALDKELNAPGASSSAAASTEVRDLTSMVKKKKKAPAPEVDIAASSPAGKRKAEDGAPESPSDKKPRVEGSSS</sequence>
<comment type="caution">
    <text evidence="9">The sequence shown here is derived from an EMBL/GenBank/DDBJ whole genome shotgun (WGS) entry which is preliminary data.</text>
</comment>
<protein>
    <recommendedName>
        <fullName evidence="8">Tetratricopeptide SHNi-TPR domain-containing protein</fullName>
    </recommendedName>
</protein>
<organism evidence="9 10">
    <name type="scientific">Steccherinum ochraceum</name>
    <dbReference type="NCBI Taxonomy" id="92696"/>
    <lineage>
        <taxon>Eukaryota</taxon>
        <taxon>Fungi</taxon>
        <taxon>Dikarya</taxon>
        <taxon>Basidiomycota</taxon>
        <taxon>Agaricomycotina</taxon>
        <taxon>Agaricomycetes</taxon>
        <taxon>Polyporales</taxon>
        <taxon>Steccherinaceae</taxon>
        <taxon>Steccherinum</taxon>
    </lineage>
</organism>
<evidence type="ECO:0000256" key="7">
    <source>
        <dbReference type="SAM" id="MobiDB-lite"/>
    </source>
</evidence>
<name>A0A4R0RYR8_9APHY</name>
<dbReference type="PROSITE" id="PS50005">
    <property type="entry name" value="TPR"/>
    <property type="match status" value="1"/>
</dbReference>
<dbReference type="PANTHER" id="PTHR15081">
    <property type="entry name" value="NUCLEAR AUTOANTIGENIC SPERM PROTEIN NASP -RELATED"/>
    <property type="match status" value="1"/>
</dbReference>
<evidence type="ECO:0000256" key="6">
    <source>
        <dbReference type="PROSITE-ProRule" id="PRU00339"/>
    </source>
</evidence>
<evidence type="ECO:0000256" key="5">
    <source>
        <dbReference type="ARBA" id="ARBA00023242"/>
    </source>
</evidence>
<feature type="repeat" description="TPR" evidence="6">
    <location>
        <begin position="179"/>
        <end position="212"/>
    </location>
</feature>
<evidence type="ECO:0000256" key="3">
    <source>
        <dbReference type="ARBA" id="ARBA00022737"/>
    </source>
</evidence>
<dbReference type="SUPFAM" id="SSF48452">
    <property type="entry name" value="TPR-like"/>
    <property type="match status" value="1"/>
</dbReference>
<feature type="compositionally biased region" description="Acidic residues" evidence="7">
    <location>
        <begin position="124"/>
        <end position="148"/>
    </location>
</feature>
<feature type="region of interest" description="Disordered" evidence="7">
    <location>
        <begin position="120"/>
        <end position="148"/>
    </location>
</feature>
<feature type="region of interest" description="Disordered" evidence="7">
    <location>
        <begin position="324"/>
        <end position="411"/>
    </location>
</feature>
<dbReference type="EMBL" id="RWJN01000041">
    <property type="protein sequence ID" value="TCD69478.1"/>
    <property type="molecule type" value="Genomic_DNA"/>
</dbReference>
<dbReference type="GO" id="GO:0005654">
    <property type="term" value="C:nucleoplasm"/>
    <property type="evidence" value="ECO:0007669"/>
    <property type="project" value="TreeGrafter"/>
</dbReference>
<dbReference type="Pfam" id="PF10516">
    <property type="entry name" value="SHNi-TPR"/>
    <property type="match status" value="1"/>
</dbReference>
<feature type="compositionally biased region" description="Low complexity" evidence="7">
    <location>
        <begin position="96"/>
        <end position="105"/>
    </location>
</feature>
<dbReference type="OrthoDB" id="5587616at2759"/>
<dbReference type="GO" id="GO:0006335">
    <property type="term" value="P:DNA replication-dependent chromatin assembly"/>
    <property type="evidence" value="ECO:0007669"/>
    <property type="project" value="TreeGrafter"/>
</dbReference>
<keyword evidence="5" id="KW-0539">Nucleus</keyword>
<gene>
    <name evidence="9" type="ORF">EIP91_007604</name>
</gene>
<dbReference type="AlphaFoldDB" id="A0A4R0RYR8"/>
<evidence type="ECO:0000259" key="8">
    <source>
        <dbReference type="Pfam" id="PF10516"/>
    </source>
</evidence>
<comment type="similarity">
    <text evidence="2">Belongs to the NASP family.</text>
</comment>
<dbReference type="GO" id="GO:0034080">
    <property type="term" value="P:CENP-A containing chromatin assembly"/>
    <property type="evidence" value="ECO:0007669"/>
    <property type="project" value="TreeGrafter"/>
</dbReference>
<keyword evidence="10" id="KW-1185">Reference proteome</keyword>
<accession>A0A4R0RYR8</accession>
<dbReference type="InterPro" id="IPR011990">
    <property type="entry name" value="TPR-like_helical_dom_sf"/>
</dbReference>
<feature type="domain" description="Tetratricopeptide SHNi-TPR" evidence="8">
    <location>
        <begin position="179"/>
        <end position="214"/>
    </location>
</feature>
<dbReference type="Gene3D" id="1.25.40.10">
    <property type="entry name" value="Tetratricopeptide repeat domain"/>
    <property type="match status" value="1"/>
</dbReference>
<evidence type="ECO:0000256" key="1">
    <source>
        <dbReference type="ARBA" id="ARBA00004123"/>
    </source>
</evidence>